<name>A0A5E8CJ88_9ZZZZ</name>
<sequence length="48" mass="5561">MTKDYIDHKSIKLSSNINTDNLLSNRPINLDPKGYFIIKVLEDKKTLL</sequence>
<gene>
    <name evidence="1" type="ORF">CPAV1605_1149</name>
</gene>
<proteinExistence type="predicted"/>
<evidence type="ECO:0000313" key="1">
    <source>
        <dbReference type="EMBL" id="VVU95398.1"/>
    </source>
</evidence>
<dbReference type="AlphaFoldDB" id="A0A5E8CJ88"/>
<organism evidence="1">
    <name type="scientific">seawater metagenome</name>
    <dbReference type="NCBI Taxonomy" id="1561972"/>
    <lineage>
        <taxon>unclassified sequences</taxon>
        <taxon>metagenomes</taxon>
        <taxon>ecological metagenomes</taxon>
    </lineage>
</organism>
<protein>
    <submittedName>
        <fullName evidence="1">Uncharacterized protein</fullName>
    </submittedName>
</protein>
<dbReference type="EMBL" id="CABVLZ010000004">
    <property type="protein sequence ID" value="VVU95398.1"/>
    <property type="molecule type" value="Genomic_DNA"/>
</dbReference>
<reference evidence="1" key="1">
    <citation type="submission" date="2019-09" db="EMBL/GenBank/DDBJ databases">
        <authorList>
            <person name="Needham M D."/>
        </authorList>
    </citation>
    <scope>NUCLEOTIDE SEQUENCE</scope>
</reference>
<accession>A0A5E8CJ88</accession>